<dbReference type="InterPro" id="IPR013658">
    <property type="entry name" value="SGL"/>
</dbReference>
<dbReference type="SUPFAM" id="SSF63829">
    <property type="entry name" value="Calcium-dependent phosphotriesterase"/>
    <property type="match status" value="1"/>
</dbReference>
<gene>
    <name evidence="2" type="ORF">ETB97_001006</name>
</gene>
<feature type="domain" description="SMP-30/Gluconolactonase/LRE-like region" evidence="1">
    <location>
        <begin position="196"/>
        <end position="281"/>
    </location>
</feature>
<sequence length="308" mass="32999">MGAVSASANTNVANGATLKDVSSFMLLVSEAVHETPVYLASQNKLHLPQLAPPPGYLPQLVMDLNKGPPILSEYLSDPPVCSNRSIRGGEQRVSLRTLDPETNKSVTLVNNYFGYYFNTIDDLVFNAPTGSPPQLPSVSYRYNTSSGAIFVVDDSIGQPNGIAFNQEGSIVYITDSAAMSTPVDPQYGHPGRTFNATQRRTVYAFDVSGDGTHAYNERPIYMASGFVPDGLEVAANGYIMAGVGQGVDILDPSGQLLLTIQTNYTVQNFAWTGPELKALWLVGSVGRGVSKVGACRPGAEVNLRAREM</sequence>
<proteinExistence type="predicted"/>
<dbReference type="EMBL" id="SPNV01000117">
    <property type="protein sequence ID" value="KAF5860854.1"/>
    <property type="molecule type" value="Genomic_DNA"/>
</dbReference>
<dbReference type="Pfam" id="PF08450">
    <property type="entry name" value="SGL"/>
    <property type="match status" value="1"/>
</dbReference>
<reference evidence="2 3" key="1">
    <citation type="submission" date="2019-04" db="EMBL/GenBank/DDBJ databases">
        <title>Aspergillus burnettii sp. nov., novel species from soil in southeast Queensland.</title>
        <authorList>
            <person name="Gilchrist C.L.M."/>
            <person name="Pitt J.I."/>
            <person name="Lange L."/>
            <person name="Lacey H.J."/>
            <person name="Vuong D."/>
            <person name="Midgley D.J."/>
            <person name="Greenfield P."/>
            <person name="Bradbury M."/>
            <person name="Lacey E."/>
            <person name="Busk P.K."/>
            <person name="Pilgaard B."/>
            <person name="Chooi Y.H."/>
            <person name="Piggott A.M."/>
        </authorList>
    </citation>
    <scope>NUCLEOTIDE SEQUENCE [LARGE SCALE GENOMIC DNA]</scope>
    <source>
        <strain evidence="2 3">FRR 5400</strain>
    </source>
</reference>
<evidence type="ECO:0000313" key="2">
    <source>
        <dbReference type="EMBL" id="KAF5860854.1"/>
    </source>
</evidence>
<dbReference type="InterPro" id="IPR011042">
    <property type="entry name" value="6-blade_b-propeller_TolB-like"/>
</dbReference>
<dbReference type="InterPro" id="IPR052988">
    <property type="entry name" value="Oryzine_lactonohydrolase"/>
</dbReference>
<evidence type="ECO:0000259" key="1">
    <source>
        <dbReference type="Pfam" id="PF08450"/>
    </source>
</evidence>
<dbReference type="PANTHER" id="PTHR47064:SF2">
    <property type="entry name" value="SMP-30_GLUCONOLACTONASE_LRE-LIKE REGION DOMAIN-CONTAINING PROTEIN-RELATED"/>
    <property type="match status" value="1"/>
</dbReference>
<name>A0A8H6A657_PETAA</name>
<accession>A0A8H6A657</accession>
<dbReference type="AlphaFoldDB" id="A0A8H6A657"/>
<dbReference type="PANTHER" id="PTHR47064">
    <property type="entry name" value="PUTATIVE (AFU_ORTHOLOGUE AFUA_1G08990)-RELATED"/>
    <property type="match status" value="1"/>
</dbReference>
<evidence type="ECO:0000313" key="3">
    <source>
        <dbReference type="Proteomes" id="UP000541154"/>
    </source>
</evidence>
<dbReference type="Gene3D" id="2.120.10.30">
    <property type="entry name" value="TolB, C-terminal domain"/>
    <property type="match status" value="1"/>
</dbReference>
<dbReference type="Proteomes" id="UP000541154">
    <property type="component" value="Unassembled WGS sequence"/>
</dbReference>
<organism evidence="2 3">
    <name type="scientific">Petromyces alliaceus</name>
    <name type="common">Aspergillus alliaceus</name>
    <dbReference type="NCBI Taxonomy" id="209559"/>
    <lineage>
        <taxon>Eukaryota</taxon>
        <taxon>Fungi</taxon>
        <taxon>Dikarya</taxon>
        <taxon>Ascomycota</taxon>
        <taxon>Pezizomycotina</taxon>
        <taxon>Eurotiomycetes</taxon>
        <taxon>Eurotiomycetidae</taxon>
        <taxon>Eurotiales</taxon>
        <taxon>Aspergillaceae</taxon>
        <taxon>Aspergillus</taxon>
        <taxon>Aspergillus subgen. Circumdati</taxon>
    </lineage>
</organism>
<protein>
    <recommendedName>
        <fullName evidence="1">SMP-30/Gluconolactonase/LRE-like region domain-containing protein</fullName>
    </recommendedName>
</protein>
<comment type="caution">
    <text evidence="2">The sequence shown here is derived from an EMBL/GenBank/DDBJ whole genome shotgun (WGS) entry which is preliminary data.</text>
</comment>
<keyword evidence="3" id="KW-1185">Reference proteome</keyword>